<keyword evidence="4" id="KW-1185">Reference proteome</keyword>
<feature type="chain" id="PRO_5046101536" evidence="2">
    <location>
        <begin position="25"/>
        <end position="200"/>
    </location>
</feature>
<dbReference type="PROSITE" id="PS51257">
    <property type="entry name" value="PROKAR_LIPOPROTEIN"/>
    <property type="match status" value="1"/>
</dbReference>
<comment type="caution">
    <text evidence="3">The sequence shown here is derived from an EMBL/GenBank/DDBJ whole genome shotgun (WGS) entry which is preliminary data.</text>
</comment>
<feature type="signal peptide" evidence="2">
    <location>
        <begin position="1"/>
        <end position="24"/>
    </location>
</feature>
<dbReference type="Proteomes" id="UP001501138">
    <property type="component" value="Unassembled WGS sequence"/>
</dbReference>
<reference evidence="4" key="1">
    <citation type="journal article" date="2019" name="Int. J. Syst. Evol. Microbiol.">
        <title>The Global Catalogue of Microorganisms (GCM) 10K type strain sequencing project: providing services to taxonomists for standard genome sequencing and annotation.</title>
        <authorList>
            <consortium name="The Broad Institute Genomics Platform"/>
            <consortium name="The Broad Institute Genome Sequencing Center for Infectious Disease"/>
            <person name="Wu L."/>
            <person name="Ma J."/>
        </authorList>
    </citation>
    <scope>NUCLEOTIDE SEQUENCE [LARGE SCALE GENOMIC DNA]</scope>
    <source>
        <strain evidence="4">JCM 15589</strain>
    </source>
</reference>
<evidence type="ECO:0000313" key="4">
    <source>
        <dbReference type="Proteomes" id="UP001501138"/>
    </source>
</evidence>
<evidence type="ECO:0000256" key="2">
    <source>
        <dbReference type="SAM" id="SignalP"/>
    </source>
</evidence>
<evidence type="ECO:0000256" key="1">
    <source>
        <dbReference type="SAM" id="MobiDB-lite"/>
    </source>
</evidence>
<protein>
    <submittedName>
        <fullName evidence="3">Uncharacterized protein</fullName>
    </submittedName>
</protein>
<sequence length="200" mass="19609">MRRRQSVLALGAVTVLALFAAACAAPEPSGGSGSSPGSTSTGKPSDGTASPADPSAEPTADATDAPLPDAGTASPEPGSPVRGLPDGVEGTMESRAGAGWAPAAGQLYVVTYGSSTCARVAEPEAAWDDAHETVVVTIQEPAADAICTMDYVPTTSLVVVPGDVADTAPVAVRLGDDGPLEVAPRAAAGETGPMAWLAAG</sequence>
<keyword evidence="2" id="KW-0732">Signal</keyword>
<gene>
    <name evidence="3" type="ORF">GCM10009809_12230</name>
</gene>
<name>A0ABP4V4S1_9MICO</name>
<organism evidence="3 4">
    <name type="scientific">Isoptericola hypogeus</name>
    <dbReference type="NCBI Taxonomy" id="300179"/>
    <lineage>
        <taxon>Bacteria</taxon>
        <taxon>Bacillati</taxon>
        <taxon>Actinomycetota</taxon>
        <taxon>Actinomycetes</taxon>
        <taxon>Micrococcales</taxon>
        <taxon>Promicromonosporaceae</taxon>
        <taxon>Isoptericola</taxon>
    </lineage>
</organism>
<accession>A0ABP4V4S1</accession>
<feature type="compositionally biased region" description="Low complexity" evidence="1">
    <location>
        <begin position="25"/>
        <end position="73"/>
    </location>
</feature>
<proteinExistence type="predicted"/>
<evidence type="ECO:0000313" key="3">
    <source>
        <dbReference type="EMBL" id="GAA1717860.1"/>
    </source>
</evidence>
<feature type="region of interest" description="Disordered" evidence="1">
    <location>
        <begin position="25"/>
        <end position="93"/>
    </location>
</feature>
<dbReference type="RefSeq" id="WP_344246667.1">
    <property type="nucleotide sequence ID" value="NZ_BAAAPM010000003.1"/>
</dbReference>
<dbReference type="EMBL" id="BAAAPM010000003">
    <property type="protein sequence ID" value="GAA1717860.1"/>
    <property type="molecule type" value="Genomic_DNA"/>
</dbReference>